<keyword evidence="4" id="KW-1185">Reference proteome</keyword>
<gene>
    <name evidence="3" type="primary">VPS53_3</name>
    <name evidence="3" type="ORF">ATANTOWER_016463</name>
</gene>
<feature type="coiled-coil region" evidence="1">
    <location>
        <begin position="41"/>
        <end position="75"/>
    </location>
</feature>
<dbReference type="Proteomes" id="UP001345963">
    <property type="component" value="Unassembled WGS sequence"/>
</dbReference>
<feature type="domain" description="Vps53 N-terminal" evidence="2">
    <location>
        <begin position="1"/>
        <end position="74"/>
    </location>
</feature>
<proteinExistence type="predicted"/>
<evidence type="ECO:0000259" key="2">
    <source>
        <dbReference type="Pfam" id="PF04100"/>
    </source>
</evidence>
<dbReference type="Pfam" id="PF04100">
    <property type="entry name" value="Vps53_N"/>
    <property type="match status" value="1"/>
</dbReference>
<dbReference type="PANTHER" id="PTHR12820">
    <property type="entry name" value="VACUOLAR SORTING PROTEIN 53"/>
    <property type="match status" value="1"/>
</dbReference>
<comment type="caution">
    <text evidence="3">The sequence shown here is derived from an EMBL/GenBank/DDBJ whole genome shotgun (WGS) entry which is preliminary data.</text>
</comment>
<dbReference type="PANTHER" id="PTHR12820:SF0">
    <property type="entry name" value="VACUOLAR PROTEIN SORTING-ASSOCIATED PROTEIN 53 HOMOLOG"/>
    <property type="match status" value="1"/>
</dbReference>
<feature type="non-terminal residue" evidence="3">
    <location>
        <position position="1"/>
    </location>
</feature>
<dbReference type="InterPro" id="IPR007234">
    <property type="entry name" value="Vps53_N"/>
</dbReference>
<evidence type="ECO:0000256" key="1">
    <source>
        <dbReference type="SAM" id="Coils"/>
    </source>
</evidence>
<reference evidence="3 4" key="1">
    <citation type="submission" date="2021-07" db="EMBL/GenBank/DDBJ databases">
        <authorList>
            <person name="Palmer J.M."/>
        </authorList>
    </citation>
    <scope>NUCLEOTIDE SEQUENCE [LARGE SCALE GENOMIC DNA]</scope>
    <source>
        <strain evidence="3 4">AT_MEX2019</strain>
        <tissue evidence="3">Muscle</tissue>
    </source>
</reference>
<evidence type="ECO:0000313" key="3">
    <source>
        <dbReference type="EMBL" id="MED6252751.1"/>
    </source>
</evidence>
<sequence>SLANIDDVVNKIRLKIRRLDDDIRTVVRGQTNVGQDGRQALEEAQIAIQQLFGKIKDIKDKAEKSEQMVHTAKRSQKQEPFFFSLVHQKCSFYSVENGEQC</sequence>
<name>A0ABU7BRZ9_9TELE</name>
<accession>A0ABU7BRZ9</accession>
<dbReference type="InterPro" id="IPR039766">
    <property type="entry name" value="Vps53"/>
</dbReference>
<organism evidence="3 4">
    <name type="scientific">Ataeniobius toweri</name>
    <dbReference type="NCBI Taxonomy" id="208326"/>
    <lineage>
        <taxon>Eukaryota</taxon>
        <taxon>Metazoa</taxon>
        <taxon>Chordata</taxon>
        <taxon>Craniata</taxon>
        <taxon>Vertebrata</taxon>
        <taxon>Euteleostomi</taxon>
        <taxon>Actinopterygii</taxon>
        <taxon>Neopterygii</taxon>
        <taxon>Teleostei</taxon>
        <taxon>Neoteleostei</taxon>
        <taxon>Acanthomorphata</taxon>
        <taxon>Ovalentaria</taxon>
        <taxon>Atherinomorphae</taxon>
        <taxon>Cyprinodontiformes</taxon>
        <taxon>Goodeidae</taxon>
        <taxon>Ataeniobius</taxon>
    </lineage>
</organism>
<evidence type="ECO:0000313" key="4">
    <source>
        <dbReference type="Proteomes" id="UP001345963"/>
    </source>
</evidence>
<keyword evidence="1" id="KW-0175">Coiled coil</keyword>
<protein>
    <submittedName>
        <fullName evidence="3">Vacuolar protein sorting-associated protein 53</fullName>
    </submittedName>
</protein>
<dbReference type="EMBL" id="JAHUTI010062415">
    <property type="protein sequence ID" value="MED6252751.1"/>
    <property type="molecule type" value="Genomic_DNA"/>
</dbReference>